<dbReference type="Proteomes" id="UP000597444">
    <property type="component" value="Unassembled WGS sequence"/>
</dbReference>
<evidence type="ECO:0000313" key="1">
    <source>
        <dbReference type="EMBL" id="GHO94589.1"/>
    </source>
</evidence>
<comment type="caution">
    <text evidence="1">The sequence shown here is derived from an EMBL/GenBank/DDBJ whole genome shotgun (WGS) entry which is preliminary data.</text>
</comment>
<evidence type="ECO:0000313" key="2">
    <source>
        <dbReference type="Proteomes" id="UP000597444"/>
    </source>
</evidence>
<protein>
    <submittedName>
        <fullName evidence="1">Uncharacterized protein</fullName>
    </submittedName>
</protein>
<reference evidence="1" key="1">
    <citation type="submission" date="2020-10" db="EMBL/GenBank/DDBJ databases">
        <title>Taxonomic study of unclassified bacteria belonging to the class Ktedonobacteria.</title>
        <authorList>
            <person name="Yabe S."/>
            <person name="Wang C.M."/>
            <person name="Zheng Y."/>
            <person name="Sakai Y."/>
            <person name="Cavaletti L."/>
            <person name="Monciardini P."/>
            <person name="Donadio S."/>
        </authorList>
    </citation>
    <scope>NUCLEOTIDE SEQUENCE</scope>
    <source>
        <strain evidence="1">ID150040</strain>
    </source>
</reference>
<dbReference type="AlphaFoldDB" id="A0A8J3IFS6"/>
<accession>A0A8J3IFS6</accession>
<keyword evidence="2" id="KW-1185">Reference proteome</keyword>
<name>A0A8J3IFS6_9CHLR</name>
<gene>
    <name evidence="1" type="ORF">KSF_046370</name>
</gene>
<proteinExistence type="predicted"/>
<dbReference type="EMBL" id="BNJK01000001">
    <property type="protein sequence ID" value="GHO94589.1"/>
    <property type="molecule type" value="Genomic_DNA"/>
</dbReference>
<organism evidence="1 2">
    <name type="scientific">Reticulibacter mediterranei</name>
    <dbReference type="NCBI Taxonomy" id="2778369"/>
    <lineage>
        <taxon>Bacteria</taxon>
        <taxon>Bacillati</taxon>
        <taxon>Chloroflexota</taxon>
        <taxon>Ktedonobacteria</taxon>
        <taxon>Ktedonobacterales</taxon>
        <taxon>Reticulibacteraceae</taxon>
        <taxon>Reticulibacter</taxon>
    </lineage>
</organism>
<sequence>MILPTKRLGPERAMLTVGAEILSLLTEPKTVSRLWHEFPRDAQRDKLK</sequence>